<protein>
    <recommendedName>
        <fullName evidence="7 8">Ferrochelatase</fullName>
        <ecNumber evidence="7 8">4.98.1.1</ecNumber>
    </recommendedName>
    <alternativeName>
        <fullName evidence="7">Heme synthase</fullName>
    </alternativeName>
    <alternativeName>
        <fullName evidence="7">Protoheme ferro-lyase</fullName>
    </alternativeName>
</protein>
<dbReference type="PROSITE" id="PS00534">
    <property type="entry name" value="FERROCHELATASE"/>
    <property type="match status" value="1"/>
</dbReference>
<evidence type="ECO:0000256" key="2">
    <source>
        <dbReference type="ARBA" id="ARBA00023004"/>
    </source>
</evidence>
<dbReference type="EMBL" id="MFTC01000093">
    <property type="protein sequence ID" value="OGI49615.1"/>
    <property type="molecule type" value="Genomic_DNA"/>
</dbReference>
<evidence type="ECO:0000313" key="10">
    <source>
        <dbReference type="Proteomes" id="UP000179037"/>
    </source>
</evidence>
<dbReference type="SUPFAM" id="SSF53800">
    <property type="entry name" value="Chelatase"/>
    <property type="match status" value="1"/>
</dbReference>
<evidence type="ECO:0000256" key="4">
    <source>
        <dbReference type="ARBA" id="ARBA00023239"/>
    </source>
</evidence>
<dbReference type="InterPro" id="IPR001015">
    <property type="entry name" value="Ferrochelatase"/>
</dbReference>
<dbReference type="UniPathway" id="UPA00252">
    <property type="reaction ID" value="UER00325"/>
</dbReference>
<dbReference type="NCBIfam" id="TIGR00109">
    <property type="entry name" value="hemH"/>
    <property type="match status" value="1"/>
</dbReference>
<dbReference type="InterPro" id="IPR033659">
    <property type="entry name" value="Ferrochelatase_N"/>
</dbReference>
<keyword evidence="4 7" id="KW-0456">Lyase</keyword>
<keyword evidence="5 7" id="KW-0627">Porphyrin biosynthesis</keyword>
<evidence type="ECO:0000256" key="5">
    <source>
        <dbReference type="ARBA" id="ARBA00023244"/>
    </source>
</evidence>
<evidence type="ECO:0000256" key="8">
    <source>
        <dbReference type="RuleBase" id="RU000607"/>
    </source>
</evidence>
<feature type="binding site" evidence="7">
    <location>
        <position position="197"/>
    </location>
    <ligand>
        <name>Fe(2+)</name>
        <dbReference type="ChEBI" id="CHEBI:29033"/>
    </ligand>
</feature>
<dbReference type="EC" id="4.98.1.1" evidence="7 8"/>
<dbReference type="PANTHER" id="PTHR11108:SF1">
    <property type="entry name" value="FERROCHELATASE, MITOCHONDRIAL"/>
    <property type="match status" value="1"/>
</dbReference>
<comment type="catalytic activity">
    <reaction evidence="7 8">
        <text>heme b + 2 H(+) = protoporphyrin IX + Fe(2+)</text>
        <dbReference type="Rhea" id="RHEA:22584"/>
        <dbReference type="ChEBI" id="CHEBI:15378"/>
        <dbReference type="ChEBI" id="CHEBI:29033"/>
        <dbReference type="ChEBI" id="CHEBI:57306"/>
        <dbReference type="ChEBI" id="CHEBI:60344"/>
        <dbReference type="EC" id="4.98.1.1"/>
    </reaction>
</comment>
<dbReference type="PANTHER" id="PTHR11108">
    <property type="entry name" value="FERROCHELATASE"/>
    <property type="match status" value="1"/>
</dbReference>
<evidence type="ECO:0000256" key="7">
    <source>
        <dbReference type="HAMAP-Rule" id="MF_00323"/>
    </source>
</evidence>
<evidence type="ECO:0000256" key="1">
    <source>
        <dbReference type="ARBA" id="ARBA00007718"/>
    </source>
</evidence>
<comment type="caution">
    <text evidence="9">The sequence shown here is derived from an EMBL/GenBank/DDBJ whole genome shotgun (WGS) entry which is preliminary data.</text>
</comment>
<organism evidence="9 10">
    <name type="scientific">Candidatus Muproteobacteria bacterium RIFCSPLOWO2_01_FULL_60_18</name>
    <dbReference type="NCBI Taxonomy" id="1817768"/>
    <lineage>
        <taxon>Bacteria</taxon>
        <taxon>Pseudomonadati</taxon>
        <taxon>Pseudomonadota</taxon>
        <taxon>Candidatus Muproteobacteria</taxon>
    </lineage>
</organism>
<evidence type="ECO:0000313" key="9">
    <source>
        <dbReference type="EMBL" id="OGI49615.1"/>
    </source>
</evidence>
<comment type="similarity">
    <text evidence="1 7 8">Belongs to the ferrochelatase family.</text>
</comment>
<comment type="catalytic activity">
    <reaction evidence="6">
        <text>Fe-coproporphyrin III + 2 H(+) = coproporphyrin III + Fe(2+)</text>
        <dbReference type="Rhea" id="RHEA:49572"/>
        <dbReference type="ChEBI" id="CHEBI:15378"/>
        <dbReference type="ChEBI" id="CHEBI:29033"/>
        <dbReference type="ChEBI" id="CHEBI:68438"/>
        <dbReference type="ChEBI" id="CHEBI:131725"/>
        <dbReference type="EC" id="4.99.1.9"/>
    </reaction>
    <physiologicalReaction direction="right-to-left" evidence="6">
        <dbReference type="Rhea" id="RHEA:49574"/>
    </physiologicalReaction>
</comment>
<keyword evidence="7" id="KW-0479">Metal-binding</keyword>
<sequence length="324" mass="36701">MSDRVAVVLCNLGGPDSLQAVRPFLFNLFSDPDIFRLPLGWLTQRPFATLIAWRRALEAAKGYAAIGGKSPILEYTRAQAKALQRALESSGKFDVHVCMRYWHPLTSEVVAMLKKKNYARVILLPLYPQYSVTTSGSAYNEFQRQCQRQHYQPSVALVRQWYDQPDYQGAIVEMLRAELKKFPDPDPARIELLFSAHGLPRKIVDAGDPYERQIRATFDAVRAELNWPHVTLCYQSRVGPLEWLRPYTDDVIRAKAAAGAKQMLVYPIAFVSDHVETLYELGITYAELARKCGIAHYRVVPALNSHPRFIAALKSLVLNSVVQP</sequence>
<evidence type="ECO:0000256" key="6">
    <source>
        <dbReference type="ARBA" id="ARBA00024536"/>
    </source>
</evidence>
<dbReference type="CDD" id="cd00419">
    <property type="entry name" value="Ferrochelatase_C"/>
    <property type="match status" value="1"/>
</dbReference>
<dbReference type="GO" id="GO:0046872">
    <property type="term" value="F:metal ion binding"/>
    <property type="evidence" value="ECO:0007669"/>
    <property type="project" value="UniProtKB-KW"/>
</dbReference>
<dbReference type="CDD" id="cd03411">
    <property type="entry name" value="Ferrochelatase_N"/>
    <property type="match status" value="1"/>
</dbReference>
<gene>
    <name evidence="7" type="primary">hemH</name>
    <name evidence="9" type="ORF">A3A87_01730</name>
</gene>
<dbReference type="Gene3D" id="3.40.50.1400">
    <property type="match status" value="2"/>
</dbReference>
<comment type="function">
    <text evidence="7 8">Catalyzes the ferrous insertion into protoporphyrin IX.</text>
</comment>
<dbReference type="Pfam" id="PF00762">
    <property type="entry name" value="Ferrochelatase"/>
    <property type="match status" value="1"/>
</dbReference>
<proteinExistence type="inferred from homology"/>
<comment type="pathway">
    <text evidence="7 8">Porphyrin-containing compound metabolism; protoheme biosynthesis; protoheme from protoporphyrin-IX: step 1/1.</text>
</comment>
<dbReference type="InterPro" id="IPR033644">
    <property type="entry name" value="Ferrochelatase_C"/>
</dbReference>
<dbReference type="Proteomes" id="UP000179037">
    <property type="component" value="Unassembled WGS sequence"/>
</dbReference>
<keyword evidence="7 8" id="KW-0963">Cytoplasm</keyword>
<dbReference type="InterPro" id="IPR019772">
    <property type="entry name" value="Ferrochelatase_AS"/>
</dbReference>
<comment type="subcellular location">
    <subcellularLocation>
        <location evidence="7 8">Cytoplasm</location>
    </subcellularLocation>
</comment>
<name>A0A1F6TWY1_9PROT</name>
<accession>A0A1F6TWY1</accession>
<keyword evidence="2 7" id="KW-0408">Iron</keyword>
<evidence type="ECO:0000256" key="3">
    <source>
        <dbReference type="ARBA" id="ARBA00023133"/>
    </source>
</evidence>
<dbReference type="STRING" id="1817768.A3A87_01730"/>
<dbReference type="GO" id="GO:0004325">
    <property type="term" value="F:ferrochelatase activity"/>
    <property type="evidence" value="ECO:0007669"/>
    <property type="project" value="UniProtKB-UniRule"/>
</dbReference>
<dbReference type="AlphaFoldDB" id="A0A1F6TWY1"/>
<feature type="binding site" evidence="7">
    <location>
        <position position="276"/>
    </location>
    <ligand>
        <name>Fe(2+)</name>
        <dbReference type="ChEBI" id="CHEBI:29033"/>
    </ligand>
</feature>
<dbReference type="GO" id="GO:0005737">
    <property type="term" value="C:cytoplasm"/>
    <property type="evidence" value="ECO:0007669"/>
    <property type="project" value="UniProtKB-SubCell"/>
</dbReference>
<dbReference type="GO" id="GO:0006783">
    <property type="term" value="P:heme biosynthetic process"/>
    <property type="evidence" value="ECO:0007669"/>
    <property type="project" value="UniProtKB-UniRule"/>
</dbReference>
<reference evidence="9 10" key="1">
    <citation type="journal article" date="2016" name="Nat. Commun.">
        <title>Thousands of microbial genomes shed light on interconnected biogeochemical processes in an aquifer system.</title>
        <authorList>
            <person name="Anantharaman K."/>
            <person name="Brown C.T."/>
            <person name="Hug L.A."/>
            <person name="Sharon I."/>
            <person name="Castelle C.J."/>
            <person name="Probst A.J."/>
            <person name="Thomas B.C."/>
            <person name="Singh A."/>
            <person name="Wilkins M.J."/>
            <person name="Karaoz U."/>
            <person name="Brodie E.L."/>
            <person name="Williams K.H."/>
            <person name="Hubbard S.S."/>
            <person name="Banfield J.F."/>
        </authorList>
    </citation>
    <scope>NUCLEOTIDE SEQUENCE [LARGE SCALE GENOMIC DNA]</scope>
</reference>
<keyword evidence="3 7" id="KW-0350">Heme biosynthesis</keyword>
<dbReference type="HAMAP" id="MF_00323">
    <property type="entry name" value="Ferrochelatase"/>
    <property type="match status" value="1"/>
</dbReference>